<protein>
    <recommendedName>
        <fullName evidence="5">Trafficking protein particle complex subunit 13</fullName>
    </recommendedName>
</protein>
<dbReference type="EMBL" id="HBEA01013064">
    <property type="protein sequence ID" value="CAD8260429.1"/>
    <property type="molecule type" value="Transcribed_RNA"/>
</dbReference>
<comment type="similarity">
    <text evidence="1">Belongs to the TRAPPC13 family.</text>
</comment>
<feature type="domain" description="Trafficking protein particle complex subunit 13 C-terminal" evidence="3">
    <location>
        <begin position="354"/>
        <end position="445"/>
    </location>
</feature>
<sequence length="460" mass="49597">MEGAPAPPPVTPHMPTLRVMRLYRPSLAMKDADGYFGGAEALTGGTSRVMSHSADFGLGHALVLPDSFGNIYVGQTFTAYVSVLNHHGLPGDSSSAENSVLRDVKCETTLATPTKKITLPDMSAERGCPKASENPAPTLSGGASLDLIVEVPLEAVGTHTLQVTVSCVDPRVGPQTHTFRKNYRFNVMKPLAITIRTAEKAPATEGRRLQYVQVGVRNLTHGLITIASMDFIPNPERNLQVLHRPMLQPGHFGNGAEEAVGEGRLGSFVDALDAELLVGPNDVYTNVYEIHNTNGVLQAATSEELALTSLVGHVKIRWRNDMGEEGIVASSDITEEHHEQRVVAVQAELPGRWAVHQPFQGKIRVTNNLNRALELQLQLRKAHADGLLALGKSFRNIGTVSPGQTVETTMDFMPVSLGLRRVEGIVLVDMVTAMEYPQGTLGTVLICARPEQPEDGASPP</sequence>
<dbReference type="InterPro" id="IPR055428">
    <property type="entry name" value="TRAPPC13_C"/>
</dbReference>
<gene>
    <name evidence="4" type="ORF">PPYR1160_LOCUS9931</name>
</gene>
<dbReference type="Pfam" id="PF23643">
    <property type="entry name" value="TRAPPC13_C"/>
    <property type="match status" value="1"/>
</dbReference>
<organism evidence="4">
    <name type="scientific">Pinguiococcus pyrenoidosus</name>
    <dbReference type="NCBI Taxonomy" id="172671"/>
    <lineage>
        <taxon>Eukaryota</taxon>
        <taxon>Sar</taxon>
        <taxon>Stramenopiles</taxon>
        <taxon>Ochrophyta</taxon>
        <taxon>Pinguiophyceae</taxon>
        <taxon>Pinguiochrysidales</taxon>
        <taxon>Pinguiochrysidaceae</taxon>
        <taxon>Pinguiococcus</taxon>
    </lineage>
</organism>
<evidence type="ECO:0008006" key="5">
    <source>
        <dbReference type="Google" id="ProtNLM"/>
    </source>
</evidence>
<accession>A0A7R9UAV1</accession>
<evidence type="ECO:0000313" key="4">
    <source>
        <dbReference type="EMBL" id="CAD8260429.1"/>
    </source>
</evidence>
<dbReference type="GO" id="GO:1990072">
    <property type="term" value="C:TRAPPIII protein complex"/>
    <property type="evidence" value="ECO:0007669"/>
    <property type="project" value="TreeGrafter"/>
</dbReference>
<dbReference type="InterPro" id="IPR055427">
    <property type="entry name" value="TRAPPC13_N"/>
</dbReference>
<dbReference type="InterPro" id="IPR010378">
    <property type="entry name" value="TRAPPC13"/>
</dbReference>
<feature type="domain" description="Trafficking protein particle complex subunit 13 N-terminal" evidence="2">
    <location>
        <begin position="13"/>
        <end position="187"/>
    </location>
</feature>
<reference evidence="4" key="1">
    <citation type="submission" date="2021-01" db="EMBL/GenBank/DDBJ databases">
        <authorList>
            <person name="Corre E."/>
            <person name="Pelletier E."/>
            <person name="Niang G."/>
            <person name="Scheremetjew M."/>
            <person name="Finn R."/>
            <person name="Kale V."/>
            <person name="Holt S."/>
            <person name="Cochrane G."/>
            <person name="Meng A."/>
            <person name="Brown T."/>
            <person name="Cohen L."/>
        </authorList>
    </citation>
    <scope>NUCLEOTIDE SEQUENCE</scope>
    <source>
        <strain evidence="4">CCMP2078</strain>
    </source>
</reference>
<dbReference type="PANTHER" id="PTHR13134:SF3">
    <property type="entry name" value="TRAFFICKING PROTEIN PARTICLE COMPLEX SUBUNIT 13"/>
    <property type="match status" value="1"/>
</dbReference>
<evidence type="ECO:0000256" key="1">
    <source>
        <dbReference type="ARBA" id="ARBA00010785"/>
    </source>
</evidence>
<name>A0A7R9UAV1_9STRA</name>
<dbReference type="PANTHER" id="PTHR13134">
    <property type="entry name" value="TRAFFICKING PROTEIN PARTICLE COMPLEX SUBUNIT 13"/>
    <property type="match status" value="1"/>
</dbReference>
<dbReference type="Pfam" id="PF06159">
    <property type="entry name" value="TRAPPC13_N"/>
    <property type="match status" value="1"/>
</dbReference>
<proteinExistence type="inferred from homology"/>
<dbReference type="AlphaFoldDB" id="A0A7R9UAV1"/>
<evidence type="ECO:0000259" key="2">
    <source>
        <dbReference type="Pfam" id="PF06159"/>
    </source>
</evidence>
<evidence type="ECO:0000259" key="3">
    <source>
        <dbReference type="Pfam" id="PF23643"/>
    </source>
</evidence>